<accession>A0A0G0S9Y6</accession>
<protein>
    <recommendedName>
        <fullName evidence="9">Glycosyltransferase RgtA/B/C/D-like domain-containing protein</fullName>
    </recommendedName>
</protein>
<evidence type="ECO:0000256" key="2">
    <source>
        <dbReference type="ARBA" id="ARBA00022475"/>
    </source>
</evidence>
<feature type="transmembrane region" description="Helical" evidence="8">
    <location>
        <begin position="12"/>
        <end position="34"/>
    </location>
</feature>
<evidence type="ECO:0000256" key="6">
    <source>
        <dbReference type="ARBA" id="ARBA00022989"/>
    </source>
</evidence>
<keyword evidence="4" id="KW-0808">Transferase</keyword>
<evidence type="ECO:0000313" key="11">
    <source>
        <dbReference type="Proteomes" id="UP000034137"/>
    </source>
</evidence>
<evidence type="ECO:0000256" key="1">
    <source>
        <dbReference type="ARBA" id="ARBA00004651"/>
    </source>
</evidence>
<feature type="transmembrane region" description="Helical" evidence="8">
    <location>
        <begin position="438"/>
        <end position="460"/>
    </location>
</feature>
<organism evidence="10 11">
    <name type="scientific">Candidatus Falkowbacteria bacterium GW2011_GWF2_39_8</name>
    <dbReference type="NCBI Taxonomy" id="1618642"/>
    <lineage>
        <taxon>Bacteria</taxon>
        <taxon>Candidatus Falkowiibacteriota</taxon>
    </lineage>
</organism>
<feature type="domain" description="Glycosyltransferase RgtA/B/C/D-like" evidence="9">
    <location>
        <begin position="122"/>
        <end position="187"/>
    </location>
</feature>
<feature type="transmembrane region" description="Helical" evidence="8">
    <location>
        <begin position="141"/>
        <end position="159"/>
    </location>
</feature>
<sequence length="577" mass="66580">MLTTIKNFLKLHWRLLLIISAAIVFFIGTSSYNYQTQQNGFIKWSSPDETANYTFTKLYAQSGNLTINEKYNSLANNIIHPRSFLAQGDLLKPMSFLGLILVYGKIAALTSYKVIPYLTPFFGALGIIFFYFLIKQLFGKNNGLISALLLAVFPPFVYYSSRSMFHNVLFVVLLIIGLYFAVLMNKDEGPSTNEQAKNNKANCRNKFIYPALSGLFIGLAIITRTSEMLWLLPLLTILWLFNIKRTGIVKLIILICFLALSILPVIYWNQILYNAPLNTGYPEMNSSIEKLTESSSQLIKTTVSKTSELDAIKALATKIKNTIFYFGLDAYKSFKMFYYYFFHMFAWLFWSAVLGFLLFLFSYKEIKKRHLAFLAAYLVTSTVLLFYYGSWEFHDNPDPKQTTIGNSYTRYWLPIYLGAMPFASLFILKISQLLKNKFLIIGTRIAFLIVIYFISIQFVLFGSAEGLVVSAKKQKATKAEYDQVLSLTENNSVIITRYHDKLFFPERKVIMGLFDDDNMNLEYAKLTNLLPVYYYNFTFPEKDFNYLNNNKLKKANLKISIVKSITKDFSLYRLEKN</sequence>
<dbReference type="GO" id="GO:0009103">
    <property type="term" value="P:lipopolysaccharide biosynthetic process"/>
    <property type="evidence" value="ECO:0007669"/>
    <property type="project" value="UniProtKB-ARBA"/>
</dbReference>
<feature type="transmembrane region" description="Helical" evidence="8">
    <location>
        <begin position="228"/>
        <end position="244"/>
    </location>
</feature>
<feature type="transmembrane region" description="Helical" evidence="8">
    <location>
        <begin position="371"/>
        <end position="391"/>
    </location>
</feature>
<proteinExistence type="predicted"/>
<keyword evidence="2" id="KW-1003">Cell membrane</keyword>
<evidence type="ECO:0000256" key="8">
    <source>
        <dbReference type="SAM" id="Phobius"/>
    </source>
</evidence>
<comment type="caution">
    <text evidence="10">The sequence shown here is derived from an EMBL/GenBank/DDBJ whole genome shotgun (WGS) entry which is preliminary data.</text>
</comment>
<evidence type="ECO:0000313" key="10">
    <source>
        <dbReference type="EMBL" id="KKR31580.1"/>
    </source>
</evidence>
<keyword evidence="5 8" id="KW-0812">Transmembrane</keyword>
<dbReference type="AlphaFoldDB" id="A0A0G0S9Y6"/>
<evidence type="ECO:0000259" key="9">
    <source>
        <dbReference type="Pfam" id="PF13231"/>
    </source>
</evidence>
<reference evidence="10 11" key="1">
    <citation type="journal article" date="2015" name="Nature">
        <title>rRNA introns, odd ribosomes, and small enigmatic genomes across a large radiation of phyla.</title>
        <authorList>
            <person name="Brown C.T."/>
            <person name="Hug L.A."/>
            <person name="Thomas B.C."/>
            <person name="Sharon I."/>
            <person name="Castelle C.J."/>
            <person name="Singh A."/>
            <person name="Wilkins M.J."/>
            <person name="Williams K.H."/>
            <person name="Banfield J.F."/>
        </authorList>
    </citation>
    <scope>NUCLEOTIDE SEQUENCE [LARGE SCALE GENOMIC DNA]</scope>
</reference>
<evidence type="ECO:0000256" key="3">
    <source>
        <dbReference type="ARBA" id="ARBA00022676"/>
    </source>
</evidence>
<comment type="subcellular location">
    <subcellularLocation>
        <location evidence="1">Cell membrane</location>
        <topology evidence="1">Multi-pass membrane protein</topology>
    </subcellularLocation>
</comment>
<feature type="transmembrane region" description="Helical" evidence="8">
    <location>
        <begin position="411"/>
        <end position="431"/>
    </location>
</feature>
<dbReference type="InterPro" id="IPR038731">
    <property type="entry name" value="RgtA/B/C-like"/>
</dbReference>
<dbReference type="PANTHER" id="PTHR33908:SF11">
    <property type="entry name" value="MEMBRANE PROTEIN"/>
    <property type="match status" value="1"/>
</dbReference>
<dbReference type="Proteomes" id="UP000034137">
    <property type="component" value="Unassembled WGS sequence"/>
</dbReference>
<dbReference type="EMBL" id="LBXO01000056">
    <property type="protein sequence ID" value="KKR31580.1"/>
    <property type="molecule type" value="Genomic_DNA"/>
</dbReference>
<dbReference type="InterPro" id="IPR050297">
    <property type="entry name" value="LipidA_mod_glycosyltrf_83"/>
</dbReference>
<gene>
    <name evidence="10" type="ORF">UT64_C0056G0005</name>
</gene>
<feature type="transmembrane region" description="Helical" evidence="8">
    <location>
        <begin position="337"/>
        <end position="359"/>
    </location>
</feature>
<keyword evidence="6 8" id="KW-1133">Transmembrane helix</keyword>
<feature type="transmembrane region" description="Helical" evidence="8">
    <location>
        <begin position="114"/>
        <end position="134"/>
    </location>
</feature>
<keyword evidence="7 8" id="KW-0472">Membrane</keyword>
<dbReference type="Pfam" id="PF13231">
    <property type="entry name" value="PMT_2"/>
    <property type="match status" value="1"/>
</dbReference>
<dbReference type="GO" id="GO:0016763">
    <property type="term" value="F:pentosyltransferase activity"/>
    <property type="evidence" value="ECO:0007669"/>
    <property type="project" value="TreeGrafter"/>
</dbReference>
<feature type="transmembrane region" description="Helical" evidence="8">
    <location>
        <begin position="165"/>
        <end position="185"/>
    </location>
</feature>
<name>A0A0G0S9Y6_9BACT</name>
<evidence type="ECO:0000256" key="7">
    <source>
        <dbReference type="ARBA" id="ARBA00023136"/>
    </source>
</evidence>
<evidence type="ECO:0000256" key="4">
    <source>
        <dbReference type="ARBA" id="ARBA00022679"/>
    </source>
</evidence>
<dbReference type="GO" id="GO:0005886">
    <property type="term" value="C:plasma membrane"/>
    <property type="evidence" value="ECO:0007669"/>
    <property type="project" value="UniProtKB-SubCell"/>
</dbReference>
<feature type="transmembrane region" description="Helical" evidence="8">
    <location>
        <begin position="251"/>
        <end position="268"/>
    </location>
</feature>
<evidence type="ECO:0000256" key="5">
    <source>
        <dbReference type="ARBA" id="ARBA00022692"/>
    </source>
</evidence>
<keyword evidence="3" id="KW-0328">Glycosyltransferase</keyword>
<dbReference type="PANTHER" id="PTHR33908">
    <property type="entry name" value="MANNOSYLTRANSFERASE YKCB-RELATED"/>
    <property type="match status" value="1"/>
</dbReference>